<keyword evidence="1" id="KW-0548">Nucleotidyltransferase</keyword>
<dbReference type="InterPro" id="IPR021109">
    <property type="entry name" value="Peptidase_aspartic_dom_sf"/>
</dbReference>
<dbReference type="Proteomes" id="UP000237271">
    <property type="component" value="Unassembled WGS sequence"/>
</dbReference>
<organism evidence="1 2">
    <name type="scientific">Phytophthora palmivora</name>
    <dbReference type="NCBI Taxonomy" id="4796"/>
    <lineage>
        <taxon>Eukaryota</taxon>
        <taxon>Sar</taxon>
        <taxon>Stramenopiles</taxon>
        <taxon>Oomycota</taxon>
        <taxon>Peronosporomycetes</taxon>
        <taxon>Peronosporales</taxon>
        <taxon>Peronosporaceae</taxon>
        <taxon>Phytophthora</taxon>
    </lineage>
</organism>
<sequence>MYRDYMRVVIYMVHCTTPNFLVHMTTETRVIRSRFSYKHLVLVEGFIVQYLDDKFDVVRGMPWLTRHDPVIDWENRTVETIALSVWRMHHVVQPNLIERQRVTPLPPVITRWAGEPQQLRELLAELVFLVRDQILKISIYQIRRETPLRSVEVITVCQLRKLTRTGHQHREGTPPKVVQVTRMRRFLESTLQVEQAVPNPEDRICPAVLKKICPRPGLEIKLVEPGSTRIKAKAAEASVWDRGVTRYVCLADKKTASRCLDAKCIYKKMELGNPPTNVPEITSLPAMSRKRFA</sequence>
<evidence type="ECO:0000313" key="2">
    <source>
        <dbReference type="Proteomes" id="UP000237271"/>
    </source>
</evidence>
<dbReference type="Gene3D" id="2.40.70.10">
    <property type="entry name" value="Acid Proteases"/>
    <property type="match status" value="1"/>
</dbReference>
<evidence type="ECO:0000313" key="1">
    <source>
        <dbReference type="EMBL" id="POM66772.1"/>
    </source>
</evidence>
<keyword evidence="1" id="KW-0695">RNA-directed DNA polymerase</keyword>
<comment type="caution">
    <text evidence="1">The sequence shown here is derived from an EMBL/GenBank/DDBJ whole genome shotgun (WGS) entry which is preliminary data.</text>
</comment>
<dbReference type="GO" id="GO:0003964">
    <property type="term" value="F:RNA-directed DNA polymerase activity"/>
    <property type="evidence" value="ECO:0007669"/>
    <property type="project" value="UniProtKB-KW"/>
</dbReference>
<protein>
    <submittedName>
        <fullName evidence="1">Reverse transcriptase</fullName>
    </submittedName>
</protein>
<name>A0A2P4XMI6_9STRA</name>
<dbReference type="EMBL" id="NCKW01009535">
    <property type="protein sequence ID" value="POM66772.1"/>
    <property type="molecule type" value="Genomic_DNA"/>
</dbReference>
<keyword evidence="1" id="KW-0808">Transferase</keyword>
<keyword evidence="2" id="KW-1185">Reference proteome</keyword>
<gene>
    <name evidence="1" type="ORF">PHPALM_17308</name>
</gene>
<accession>A0A2P4XMI6</accession>
<dbReference type="AlphaFoldDB" id="A0A2P4XMI6"/>
<reference evidence="1 2" key="1">
    <citation type="journal article" date="2017" name="Genome Biol. Evol.">
        <title>Phytophthora megakarya and P. palmivora, closely related causal agents of cacao black pod rot, underwent increases in genome sizes and gene numbers by different mechanisms.</title>
        <authorList>
            <person name="Ali S.S."/>
            <person name="Shao J."/>
            <person name="Lary D.J."/>
            <person name="Kronmiller B."/>
            <person name="Shen D."/>
            <person name="Strem M.D."/>
            <person name="Amoako-Attah I."/>
            <person name="Akrofi A.Y."/>
            <person name="Begoude B.A."/>
            <person name="Ten Hoopen G.M."/>
            <person name="Coulibaly K."/>
            <person name="Kebe B.I."/>
            <person name="Melnick R.L."/>
            <person name="Guiltinan M.J."/>
            <person name="Tyler B.M."/>
            <person name="Meinhardt L.W."/>
            <person name="Bailey B.A."/>
        </authorList>
    </citation>
    <scope>NUCLEOTIDE SEQUENCE [LARGE SCALE GENOMIC DNA]</scope>
    <source>
        <strain evidence="2">sbr112.9</strain>
    </source>
</reference>
<proteinExistence type="predicted"/>